<dbReference type="PANTHER" id="PTHR18901">
    <property type="entry name" value="2-DEOXYGLUCOSE-6-PHOSPHATE PHOSPHATASE 2"/>
    <property type="match status" value="1"/>
</dbReference>
<protein>
    <recommendedName>
        <fullName evidence="3">Pseudouridine-5'-phosphatase</fullName>
    </recommendedName>
</protein>
<dbReference type="InterPro" id="IPR036412">
    <property type="entry name" value="HAD-like_sf"/>
</dbReference>
<dbReference type="Pfam" id="PF00702">
    <property type="entry name" value="Hydrolase"/>
    <property type="match status" value="1"/>
</dbReference>
<dbReference type="PANTHER" id="PTHR18901:SF38">
    <property type="entry name" value="PSEUDOURIDINE-5'-PHOSPHATASE"/>
    <property type="match status" value="1"/>
</dbReference>
<dbReference type="SFLD" id="SFLDS00003">
    <property type="entry name" value="Haloacid_Dehalogenase"/>
    <property type="match status" value="1"/>
</dbReference>
<dbReference type="Gene3D" id="1.10.150.240">
    <property type="entry name" value="Putative phosphatase, domain 2"/>
    <property type="match status" value="1"/>
</dbReference>
<evidence type="ECO:0000313" key="1">
    <source>
        <dbReference type="EMBL" id="CAL8107101.1"/>
    </source>
</evidence>
<dbReference type="SFLD" id="SFLDG01129">
    <property type="entry name" value="C1.5:_HAD__Beta-PGM__Phosphata"/>
    <property type="match status" value="1"/>
</dbReference>
<gene>
    <name evidence="1" type="ORF">ODALV1_LOCUS12573</name>
</gene>
<organism evidence="1 2">
    <name type="scientific">Orchesella dallaii</name>
    <dbReference type="NCBI Taxonomy" id="48710"/>
    <lineage>
        <taxon>Eukaryota</taxon>
        <taxon>Metazoa</taxon>
        <taxon>Ecdysozoa</taxon>
        <taxon>Arthropoda</taxon>
        <taxon>Hexapoda</taxon>
        <taxon>Collembola</taxon>
        <taxon>Entomobryomorpha</taxon>
        <taxon>Entomobryoidea</taxon>
        <taxon>Orchesellidae</taxon>
        <taxon>Orchesellinae</taxon>
        <taxon>Orchesella</taxon>
    </lineage>
</organism>
<dbReference type="InterPro" id="IPR023198">
    <property type="entry name" value="PGP-like_dom2"/>
</dbReference>
<keyword evidence="2" id="KW-1185">Reference proteome</keyword>
<dbReference type="EMBL" id="CAXLJM020000038">
    <property type="protein sequence ID" value="CAL8107101.1"/>
    <property type="molecule type" value="Genomic_DNA"/>
</dbReference>
<evidence type="ECO:0000313" key="2">
    <source>
        <dbReference type="Proteomes" id="UP001642540"/>
    </source>
</evidence>
<dbReference type="NCBIfam" id="TIGR01509">
    <property type="entry name" value="HAD-SF-IA-v3"/>
    <property type="match status" value="1"/>
</dbReference>
<accession>A0ABP1QN66</accession>
<evidence type="ECO:0008006" key="3">
    <source>
        <dbReference type="Google" id="ProtNLM"/>
    </source>
</evidence>
<dbReference type="InterPro" id="IPR023214">
    <property type="entry name" value="HAD_sf"/>
</dbReference>
<proteinExistence type="predicted"/>
<dbReference type="Proteomes" id="UP001642540">
    <property type="component" value="Unassembled WGS sequence"/>
</dbReference>
<reference evidence="1 2" key="1">
    <citation type="submission" date="2024-08" db="EMBL/GenBank/DDBJ databases">
        <authorList>
            <person name="Cucini C."/>
            <person name="Frati F."/>
        </authorList>
    </citation>
    <scope>NUCLEOTIDE SEQUENCE [LARGE SCALE GENOMIC DNA]</scope>
</reference>
<dbReference type="SFLD" id="SFLDG01135">
    <property type="entry name" value="C1.5.6:_HAD__Beta-PGM__Phospha"/>
    <property type="match status" value="1"/>
</dbReference>
<comment type="caution">
    <text evidence="1">The sequence shown here is derived from an EMBL/GenBank/DDBJ whole genome shotgun (WGS) entry which is preliminary data.</text>
</comment>
<dbReference type="InterPro" id="IPR006439">
    <property type="entry name" value="HAD-SF_hydro_IA"/>
</dbReference>
<sequence>MAQQFHPITHVVFDMDGLLLNTEPRYEKAIGQMCRKYGSEYTLEAKREAMGRTAVGSAEAVINKCNLPITVDQFIDEIEAMYAAVFEEYIEFLPGAEKLVDHLKQSNIPIAIATSSKNSTFKLKSKHHGKFFELFHHIVRGSDDPDVKNGKPAPDIFLIAANRFESPPKDMKSVLVFEDSANGVKAGIAAGMQVVWIPAECTDTSTANATLILPSLEKFDPTLFSLPPYQ</sequence>
<name>A0ABP1QN66_9HEXA</name>
<dbReference type="SUPFAM" id="SSF56784">
    <property type="entry name" value="HAD-like"/>
    <property type="match status" value="1"/>
</dbReference>
<dbReference type="Gene3D" id="3.40.50.1000">
    <property type="entry name" value="HAD superfamily/HAD-like"/>
    <property type="match status" value="1"/>
</dbReference>